<sequence>MNETVVTIIAILIGTLSLVFVYKQIELKVQIKDILNVTLKANKTNGDAKKEKEEPELPSDSPHEKNASAGRRD</sequence>
<dbReference type="EMBL" id="JAFBEB010000005">
    <property type="protein sequence ID" value="MBM7590361.1"/>
    <property type="molecule type" value="Genomic_DNA"/>
</dbReference>
<dbReference type="AlphaFoldDB" id="A0A938Y1N3"/>
<name>A0A938Y1N3_9BACL</name>
<organism evidence="3 4">
    <name type="scientific">Brevibacillus fulvus</name>
    <dbReference type="NCBI Taxonomy" id="1125967"/>
    <lineage>
        <taxon>Bacteria</taxon>
        <taxon>Bacillati</taxon>
        <taxon>Bacillota</taxon>
        <taxon>Bacilli</taxon>
        <taxon>Bacillales</taxon>
        <taxon>Paenibacillaceae</taxon>
        <taxon>Brevibacillus</taxon>
    </lineage>
</organism>
<keyword evidence="4" id="KW-1185">Reference proteome</keyword>
<feature type="compositionally biased region" description="Basic and acidic residues" evidence="1">
    <location>
        <begin position="46"/>
        <end position="73"/>
    </location>
</feature>
<evidence type="ECO:0000256" key="1">
    <source>
        <dbReference type="SAM" id="MobiDB-lite"/>
    </source>
</evidence>
<proteinExistence type="predicted"/>
<keyword evidence="2" id="KW-0472">Membrane</keyword>
<evidence type="ECO:0000256" key="2">
    <source>
        <dbReference type="SAM" id="Phobius"/>
    </source>
</evidence>
<evidence type="ECO:0000313" key="4">
    <source>
        <dbReference type="Proteomes" id="UP000717624"/>
    </source>
</evidence>
<keyword evidence="2" id="KW-0812">Transmembrane</keyword>
<gene>
    <name evidence="3" type="ORF">JOD01_001965</name>
</gene>
<reference evidence="3" key="1">
    <citation type="submission" date="2021-01" db="EMBL/GenBank/DDBJ databases">
        <title>Genomic Encyclopedia of Type Strains, Phase IV (KMG-IV): sequencing the most valuable type-strain genomes for metagenomic binning, comparative biology and taxonomic classification.</title>
        <authorList>
            <person name="Goeker M."/>
        </authorList>
    </citation>
    <scope>NUCLEOTIDE SEQUENCE</scope>
    <source>
        <strain evidence="3">DSM 25523</strain>
    </source>
</reference>
<evidence type="ECO:0000313" key="3">
    <source>
        <dbReference type="EMBL" id="MBM7590361.1"/>
    </source>
</evidence>
<dbReference type="Proteomes" id="UP000717624">
    <property type="component" value="Unassembled WGS sequence"/>
</dbReference>
<dbReference type="RefSeq" id="WP_204518109.1">
    <property type="nucleotide sequence ID" value="NZ_BAABIN010000020.1"/>
</dbReference>
<keyword evidence="2" id="KW-1133">Transmembrane helix</keyword>
<feature type="region of interest" description="Disordered" evidence="1">
    <location>
        <begin position="42"/>
        <end position="73"/>
    </location>
</feature>
<accession>A0A938Y1N3</accession>
<protein>
    <submittedName>
        <fullName evidence="3">Uncharacterized protein</fullName>
    </submittedName>
</protein>
<feature type="transmembrane region" description="Helical" evidence="2">
    <location>
        <begin position="6"/>
        <end position="22"/>
    </location>
</feature>
<comment type="caution">
    <text evidence="3">The sequence shown here is derived from an EMBL/GenBank/DDBJ whole genome shotgun (WGS) entry which is preliminary data.</text>
</comment>